<dbReference type="PROSITE" id="PS51257">
    <property type="entry name" value="PROKAR_LIPOPROTEIN"/>
    <property type="match status" value="1"/>
</dbReference>
<reference evidence="1 2" key="1">
    <citation type="submission" date="2017-02" db="EMBL/GenBank/DDBJ databases">
        <authorList>
            <person name="Peterson S.W."/>
        </authorList>
    </citation>
    <scope>NUCLEOTIDE SEQUENCE [LARGE SCALE GENOMIC DNA]</scope>
    <source>
        <strain evidence="1 2">M1</strain>
    </source>
</reference>
<dbReference type="Gene3D" id="3.40.190.10">
    <property type="entry name" value="Periplasmic binding protein-like II"/>
    <property type="match status" value="2"/>
</dbReference>
<dbReference type="SUPFAM" id="SSF53850">
    <property type="entry name" value="Periplasmic binding protein-like II"/>
    <property type="match status" value="1"/>
</dbReference>
<dbReference type="EMBL" id="FUZT01000001">
    <property type="protein sequence ID" value="SKC36600.1"/>
    <property type="molecule type" value="Genomic_DNA"/>
</dbReference>
<sequence>MKKFGVFGLIFVILVGLLGGCTNSEDGLKENNTSKGKTQIVIATGGTSGTYYAVGAGLGKLVNKYSDNLNAVVQGTHGAVENVRLVNSGEADIGFGNSDAAYFGYEGIGPFEGQKQNIVGLMSLYKSGGQMIVMEDSGYKSIPDLKGKKVNLGPAGSTVTEMSKVMFKAYGLDPEKDISPVYLSFAEGVDKVSDGDIDASFIVSGIPTAAVISVSNTKDIRLISLSDGTIEKIVKEYPYYEGFTIPGGTYKGIDEDVQSLQLWTTLIVNSDMPEEIANEITTIILDHSDELLDVHSVAKDISVETAQKMPIPLHSGSQKYFDKQ</sequence>
<dbReference type="PANTHER" id="PTHR42941:SF1">
    <property type="entry name" value="SLL1037 PROTEIN"/>
    <property type="match status" value="1"/>
</dbReference>
<dbReference type="NCBIfam" id="TIGR02122">
    <property type="entry name" value="TRAP_TAXI"/>
    <property type="match status" value="1"/>
</dbReference>
<organism evidence="1 2">
    <name type="scientific">Maledivibacter halophilus</name>
    <dbReference type="NCBI Taxonomy" id="36842"/>
    <lineage>
        <taxon>Bacteria</taxon>
        <taxon>Bacillati</taxon>
        <taxon>Bacillota</taxon>
        <taxon>Clostridia</taxon>
        <taxon>Peptostreptococcales</taxon>
        <taxon>Caminicellaceae</taxon>
        <taxon>Maledivibacter</taxon>
    </lineage>
</organism>
<keyword evidence="2" id="KW-1185">Reference proteome</keyword>
<accession>A0A1T5IBZ4</accession>
<dbReference type="AlphaFoldDB" id="A0A1T5IBZ4"/>
<dbReference type="InterPro" id="IPR011852">
    <property type="entry name" value="TRAP_TAXI"/>
</dbReference>
<dbReference type="STRING" id="36842.SAMN02194393_00172"/>
<evidence type="ECO:0000313" key="1">
    <source>
        <dbReference type="EMBL" id="SKC36600.1"/>
    </source>
</evidence>
<dbReference type="OrthoDB" id="9776669at2"/>
<evidence type="ECO:0000313" key="2">
    <source>
        <dbReference type="Proteomes" id="UP000190285"/>
    </source>
</evidence>
<gene>
    <name evidence="1" type="ORF">SAMN02194393_00172</name>
</gene>
<protein>
    <recommendedName>
        <fullName evidence="3">TRAP transporter solute receptor, TAXI family</fullName>
    </recommendedName>
</protein>
<dbReference type="Pfam" id="PF16868">
    <property type="entry name" value="NMT1_3"/>
    <property type="match status" value="1"/>
</dbReference>
<dbReference type="CDD" id="cd13520">
    <property type="entry name" value="PBP2_TAXI_TRAP"/>
    <property type="match status" value="1"/>
</dbReference>
<dbReference type="Proteomes" id="UP000190285">
    <property type="component" value="Unassembled WGS sequence"/>
</dbReference>
<name>A0A1T5IBZ4_9FIRM</name>
<evidence type="ECO:0008006" key="3">
    <source>
        <dbReference type="Google" id="ProtNLM"/>
    </source>
</evidence>
<proteinExistence type="predicted"/>
<dbReference type="RefSeq" id="WP_079488639.1">
    <property type="nucleotide sequence ID" value="NZ_FUZT01000001.1"/>
</dbReference>
<dbReference type="PANTHER" id="PTHR42941">
    <property type="entry name" value="SLL1037 PROTEIN"/>
    <property type="match status" value="1"/>
</dbReference>